<sequence>MQPTPRPSSTVIVLMGVSGSGKSTIAAELVDRLGWTFAEGDAMHPPENIERMAAGIPLTDADRAPWLRRITDWIRARLEAGQDAIVTCSALKAEYRDELRSAGPGVRIVYLRGNPATLVARQSARRGHFMPASLMRSQLETLEEPRPDEGVLTVDVAAGPAEIATTIIRSLGLDPS</sequence>
<evidence type="ECO:0000256" key="9">
    <source>
        <dbReference type="ARBA" id="ARBA00048090"/>
    </source>
</evidence>
<dbReference type="FunFam" id="3.40.50.300:FF:000522">
    <property type="entry name" value="Gluconokinase"/>
    <property type="match status" value="1"/>
</dbReference>
<dbReference type="Proteomes" id="UP000307380">
    <property type="component" value="Unassembled WGS sequence"/>
</dbReference>
<reference evidence="11 12" key="1">
    <citation type="submission" date="2019-04" db="EMBL/GenBank/DDBJ databases">
        <authorList>
            <person name="Jiang L."/>
        </authorList>
    </citation>
    <scope>NUCLEOTIDE SEQUENCE [LARGE SCALE GENOMIC DNA]</scope>
    <source>
        <strain evidence="11 12">YIM 131861</strain>
    </source>
</reference>
<evidence type="ECO:0000313" key="11">
    <source>
        <dbReference type="EMBL" id="THG36306.1"/>
    </source>
</evidence>
<evidence type="ECO:0000256" key="4">
    <source>
        <dbReference type="ARBA" id="ARBA00022679"/>
    </source>
</evidence>
<protein>
    <recommendedName>
        <fullName evidence="3 10">Gluconokinase</fullName>
        <ecNumber evidence="3 10">2.7.1.12</ecNumber>
    </recommendedName>
</protein>
<name>A0A4S4G2D1_9MICO</name>
<dbReference type="NCBIfam" id="TIGR01313">
    <property type="entry name" value="therm_gnt_kin"/>
    <property type="match status" value="1"/>
</dbReference>
<dbReference type="InterPro" id="IPR027417">
    <property type="entry name" value="P-loop_NTPase"/>
</dbReference>
<dbReference type="OrthoDB" id="9795716at2"/>
<proteinExistence type="inferred from homology"/>
<evidence type="ECO:0000256" key="1">
    <source>
        <dbReference type="ARBA" id="ARBA00004761"/>
    </source>
</evidence>
<organism evidence="11 12">
    <name type="scientific">Orlajensenia flava</name>
    <dbReference type="NCBI Taxonomy" id="2565934"/>
    <lineage>
        <taxon>Bacteria</taxon>
        <taxon>Bacillati</taxon>
        <taxon>Actinomycetota</taxon>
        <taxon>Actinomycetes</taxon>
        <taxon>Micrococcales</taxon>
        <taxon>Microbacteriaceae</taxon>
        <taxon>Orlajensenia</taxon>
    </lineage>
</organism>
<dbReference type="PANTHER" id="PTHR43442:SF3">
    <property type="entry name" value="GLUCONOKINASE-RELATED"/>
    <property type="match status" value="1"/>
</dbReference>
<evidence type="ECO:0000256" key="3">
    <source>
        <dbReference type="ARBA" id="ARBA00012054"/>
    </source>
</evidence>
<dbReference type="EC" id="2.7.1.12" evidence="3 10"/>
<comment type="pathway">
    <text evidence="1">Carbohydrate acid metabolism.</text>
</comment>
<comment type="catalytic activity">
    <reaction evidence="9 10">
        <text>D-gluconate + ATP = 6-phospho-D-gluconate + ADP + H(+)</text>
        <dbReference type="Rhea" id="RHEA:19433"/>
        <dbReference type="ChEBI" id="CHEBI:15378"/>
        <dbReference type="ChEBI" id="CHEBI:18391"/>
        <dbReference type="ChEBI" id="CHEBI:30616"/>
        <dbReference type="ChEBI" id="CHEBI:58759"/>
        <dbReference type="ChEBI" id="CHEBI:456216"/>
        <dbReference type="EC" id="2.7.1.12"/>
    </reaction>
</comment>
<comment type="similarity">
    <text evidence="2 10">Belongs to the gluconokinase GntK/GntV family.</text>
</comment>
<dbReference type="SUPFAM" id="SSF52540">
    <property type="entry name" value="P-loop containing nucleoside triphosphate hydrolases"/>
    <property type="match status" value="1"/>
</dbReference>
<accession>A0A4S4G2D1</accession>
<keyword evidence="6 10" id="KW-0418">Kinase</keyword>
<dbReference type="GO" id="GO:0046316">
    <property type="term" value="F:gluconokinase activity"/>
    <property type="evidence" value="ECO:0007669"/>
    <property type="project" value="UniProtKB-EC"/>
</dbReference>
<evidence type="ECO:0000256" key="10">
    <source>
        <dbReference type="RuleBase" id="RU363066"/>
    </source>
</evidence>
<keyword evidence="8" id="KW-0311">Gluconate utilization</keyword>
<keyword evidence="5 10" id="KW-0547">Nucleotide-binding</keyword>
<dbReference type="AlphaFoldDB" id="A0A4S4G2D1"/>
<dbReference type="Gene3D" id="3.40.50.300">
    <property type="entry name" value="P-loop containing nucleotide triphosphate hydrolases"/>
    <property type="match status" value="1"/>
</dbReference>
<evidence type="ECO:0000256" key="2">
    <source>
        <dbReference type="ARBA" id="ARBA00008420"/>
    </source>
</evidence>
<evidence type="ECO:0000313" key="12">
    <source>
        <dbReference type="Proteomes" id="UP000307380"/>
    </source>
</evidence>
<keyword evidence="7 10" id="KW-0067">ATP-binding</keyword>
<dbReference type="PANTHER" id="PTHR43442">
    <property type="entry name" value="GLUCONOKINASE-RELATED"/>
    <property type="match status" value="1"/>
</dbReference>
<keyword evidence="4 10" id="KW-0808">Transferase</keyword>
<dbReference type="InterPro" id="IPR006001">
    <property type="entry name" value="Therm_gnt_kin"/>
</dbReference>
<keyword evidence="12" id="KW-1185">Reference proteome</keyword>
<dbReference type="RefSeq" id="WP_136421546.1">
    <property type="nucleotide sequence ID" value="NZ_SSSN01000002.1"/>
</dbReference>
<evidence type="ECO:0000256" key="8">
    <source>
        <dbReference type="ARBA" id="ARBA00023064"/>
    </source>
</evidence>
<dbReference type="EMBL" id="SSSN01000002">
    <property type="protein sequence ID" value="THG36306.1"/>
    <property type="molecule type" value="Genomic_DNA"/>
</dbReference>
<evidence type="ECO:0000256" key="5">
    <source>
        <dbReference type="ARBA" id="ARBA00022741"/>
    </source>
</evidence>
<dbReference type="CDD" id="cd02021">
    <property type="entry name" value="GntK"/>
    <property type="match status" value="1"/>
</dbReference>
<dbReference type="GO" id="GO:0005737">
    <property type="term" value="C:cytoplasm"/>
    <property type="evidence" value="ECO:0007669"/>
    <property type="project" value="TreeGrafter"/>
</dbReference>
<evidence type="ECO:0000256" key="6">
    <source>
        <dbReference type="ARBA" id="ARBA00022777"/>
    </source>
</evidence>
<comment type="caution">
    <text evidence="11">The sequence shown here is derived from an EMBL/GenBank/DDBJ whole genome shotgun (WGS) entry which is preliminary data.</text>
</comment>
<dbReference type="GO" id="GO:0005524">
    <property type="term" value="F:ATP binding"/>
    <property type="evidence" value="ECO:0007669"/>
    <property type="project" value="UniProtKB-KW"/>
</dbReference>
<gene>
    <name evidence="11" type="ORF">E6C70_01490</name>
</gene>
<evidence type="ECO:0000256" key="7">
    <source>
        <dbReference type="ARBA" id="ARBA00022840"/>
    </source>
</evidence>
<dbReference type="Pfam" id="PF13671">
    <property type="entry name" value="AAA_33"/>
    <property type="match status" value="1"/>
</dbReference>
<dbReference type="GO" id="GO:0019521">
    <property type="term" value="P:D-gluconate metabolic process"/>
    <property type="evidence" value="ECO:0007669"/>
    <property type="project" value="UniProtKB-KW"/>
</dbReference>